<feature type="compositionally biased region" description="Polar residues" evidence="5">
    <location>
        <begin position="160"/>
        <end position="193"/>
    </location>
</feature>
<feature type="compositionally biased region" description="Polar residues" evidence="5">
    <location>
        <begin position="392"/>
        <end position="410"/>
    </location>
</feature>
<evidence type="ECO:0000256" key="5">
    <source>
        <dbReference type="SAM" id="MobiDB-lite"/>
    </source>
</evidence>
<evidence type="ECO:0000313" key="8">
    <source>
        <dbReference type="Proteomes" id="UP001642540"/>
    </source>
</evidence>
<keyword evidence="8" id="KW-1185">Reference proteome</keyword>
<feature type="region of interest" description="Disordered" evidence="5">
    <location>
        <begin position="158"/>
        <end position="202"/>
    </location>
</feature>
<dbReference type="Gene3D" id="3.30.40.10">
    <property type="entry name" value="Zinc/RING finger domain, C3HC4 (zinc finger)"/>
    <property type="match status" value="1"/>
</dbReference>
<feature type="region of interest" description="Disordered" evidence="5">
    <location>
        <begin position="106"/>
        <end position="129"/>
    </location>
</feature>
<dbReference type="InterPro" id="IPR001841">
    <property type="entry name" value="Znf_RING"/>
</dbReference>
<evidence type="ECO:0000256" key="1">
    <source>
        <dbReference type="ARBA" id="ARBA00022723"/>
    </source>
</evidence>
<feature type="region of interest" description="Disordered" evidence="5">
    <location>
        <begin position="516"/>
        <end position="545"/>
    </location>
</feature>
<evidence type="ECO:0000256" key="4">
    <source>
        <dbReference type="PROSITE-ProRule" id="PRU00175"/>
    </source>
</evidence>
<evidence type="ECO:0000256" key="3">
    <source>
        <dbReference type="ARBA" id="ARBA00022833"/>
    </source>
</evidence>
<evidence type="ECO:0000313" key="7">
    <source>
        <dbReference type="EMBL" id="CAL8114190.1"/>
    </source>
</evidence>
<dbReference type="PROSITE" id="PS00518">
    <property type="entry name" value="ZF_RING_1"/>
    <property type="match status" value="1"/>
</dbReference>
<dbReference type="InterPro" id="IPR017907">
    <property type="entry name" value="Znf_RING_CS"/>
</dbReference>
<feature type="domain" description="RING-type" evidence="6">
    <location>
        <begin position="22"/>
        <end position="59"/>
    </location>
</feature>
<reference evidence="7 8" key="1">
    <citation type="submission" date="2024-08" db="EMBL/GenBank/DDBJ databases">
        <authorList>
            <person name="Cucini C."/>
            <person name="Frati F."/>
        </authorList>
    </citation>
    <scope>NUCLEOTIDE SEQUENCE [LARGE SCALE GENOMIC DNA]</scope>
</reference>
<sequence>MEVKPTARDQKILAYLKENYSCKICNNILIQCITLSCGHNYCGYCMDMLGGMTRQCPQCLLVIKRSSTKPNSRIDQEIDELINSCSEPIQKAYAVALDSRFKKSLARNKKRTEQNQINDRHNDESASPRSLDEIYNSILVNNMNMNQEHSVAKALKSARKSSNPFRSTSCTTSSQTPRRTGTGPQIKNTTNAQKIPKNNLGQSQTGIDVNKVDMLFGIYDHVLNIENEPNKEMAGGDFAREQPTQSMDIKPMAMQNFAKRNEIQLATLIKETEDIIQLDNHIQKWTGKMNDALTGKADAEEMSIGIPDEKFDENMHQVDDELWRASFDLLEKLKGMQHQRKSVVATFPSSASVGIPMVPSPPAPRSGKLDLDAVSDDSDVEEYEITLESLQESLNGEKQSVDATVNTPHTSHNEAERGRTRNNKACSKSSKRKSSITDSIEESGNCYVKDNIEFITQMRKYKAALMKIQNQEVQTAAEIKELLPTDSFPSDENRYGQGQDYMGKCGGATTPRRLSHMSPIKPNRHKHSASTKLPSQLPRRPMTASYDMPSISKQIITPAATKQYMKRGRANPLYTAR</sequence>
<dbReference type="SUPFAM" id="SSF57850">
    <property type="entry name" value="RING/U-box"/>
    <property type="match status" value="1"/>
</dbReference>
<dbReference type="Proteomes" id="UP001642540">
    <property type="component" value="Unassembled WGS sequence"/>
</dbReference>
<evidence type="ECO:0000256" key="2">
    <source>
        <dbReference type="ARBA" id="ARBA00022771"/>
    </source>
</evidence>
<comment type="caution">
    <text evidence="7">The sequence shown here is derived from an EMBL/GenBank/DDBJ whole genome shotgun (WGS) entry which is preliminary data.</text>
</comment>
<dbReference type="InterPro" id="IPR013083">
    <property type="entry name" value="Znf_RING/FYVE/PHD"/>
</dbReference>
<proteinExistence type="predicted"/>
<dbReference type="PROSITE" id="PS50089">
    <property type="entry name" value="ZF_RING_2"/>
    <property type="match status" value="1"/>
</dbReference>
<keyword evidence="2 4" id="KW-0863">Zinc-finger</keyword>
<accession>A0ABP1QXP5</accession>
<feature type="compositionally biased region" description="Basic and acidic residues" evidence="5">
    <location>
        <begin position="118"/>
        <end position="129"/>
    </location>
</feature>
<dbReference type="EMBL" id="CAXLJM020000049">
    <property type="protein sequence ID" value="CAL8114190.1"/>
    <property type="molecule type" value="Genomic_DNA"/>
</dbReference>
<evidence type="ECO:0000259" key="6">
    <source>
        <dbReference type="PROSITE" id="PS50089"/>
    </source>
</evidence>
<keyword evidence="1" id="KW-0479">Metal-binding</keyword>
<protein>
    <recommendedName>
        <fullName evidence="6">RING-type domain-containing protein</fullName>
    </recommendedName>
</protein>
<name>A0ABP1QXP5_9HEXA</name>
<gene>
    <name evidence="7" type="ORF">ODALV1_LOCUS16355</name>
</gene>
<dbReference type="InterPro" id="IPR018957">
    <property type="entry name" value="Znf_C3HC4_RING-type"/>
</dbReference>
<organism evidence="7 8">
    <name type="scientific">Orchesella dallaii</name>
    <dbReference type="NCBI Taxonomy" id="48710"/>
    <lineage>
        <taxon>Eukaryota</taxon>
        <taxon>Metazoa</taxon>
        <taxon>Ecdysozoa</taxon>
        <taxon>Arthropoda</taxon>
        <taxon>Hexapoda</taxon>
        <taxon>Collembola</taxon>
        <taxon>Entomobryomorpha</taxon>
        <taxon>Entomobryoidea</taxon>
        <taxon>Orchesellidae</taxon>
        <taxon>Orchesellinae</taxon>
        <taxon>Orchesella</taxon>
    </lineage>
</organism>
<dbReference type="SMART" id="SM00184">
    <property type="entry name" value="RING"/>
    <property type="match status" value="1"/>
</dbReference>
<keyword evidence="3" id="KW-0862">Zinc</keyword>
<feature type="region of interest" description="Disordered" evidence="5">
    <location>
        <begin position="392"/>
        <end position="435"/>
    </location>
</feature>
<dbReference type="Pfam" id="PF00097">
    <property type="entry name" value="zf-C3HC4"/>
    <property type="match status" value="1"/>
</dbReference>